<feature type="domain" description="DOMON" evidence="10">
    <location>
        <begin position="976"/>
        <end position="1096"/>
    </location>
</feature>
<feature type="domain" description="DOMON" evidence="10">
    <location>
        <begin position="1197"/>
        <end position="1318"/>
    </location>
</feature>
<feature type="compositionally biased region" description="Basic and acidic residues" evidence="7">
    <location>
        <begin position="627"/>
        <end position="636"/>
    </location>
</feature>
<feature type="region of interest" description="Disordered" evidence="7">
    <location>
        <begin position="1646"/>
        <end position="1667"/>
    </location>
</feature>
<accession>A0A2P6U3D4</accession>
<feature type="transmembrane region" description="Helical" evidence="8">
    <location>
        <begin position="1470"/>
        <end position="1491"/>
    </location>
</feature>
<evidence type="ECO:0000256" key="5">
    <source>
        <dbReference type="ARBA" id="ARBA00022989"/>
    </source>
</evidence>
<feature type="compositionally biased region" description="Basic and acidic residues" evidence="7">
    <location>
        <begin position="295"/>
        <end position="307"/>
    </location>
</feature>
<evidence type="ECO:0000313" key="13">
    <source>
        <dbReference type="Proteomes" id="UP000239899"/>
    </source>
</evidence>
<dbReference type="InterPro" id="IPR045266">
    <property type="entry name" value="DOH_DOMON"/>
</dbReference>
<evidence type="ECO:0000256" key="1">
    <source>
        <dbReference type="ARBA" id="ARBA00004370"/>
    </source>
</evidence>
<feature type="compositionally biased region" description="Basic and acidic residues" evidence="7">
    <location>
        <begin position="174"/>
        <end position="198"/>
    </location>
</feature>
<dbReference type="GO" id="GO:0006629">
    <property type="term" value="P:lipid metabolic process"/>
    <property type="evidence" value="ECO:0007669"/>
    <property type="project" value="InterPro"/>
</dbReference>
<feature type="region of interest" description="Disordered" evidence="7">
    <location>
        <begin position="527"/>
        <end position="744"/>
    </location>
</feature>
<dbReference type="InterPro" id="IPR029058">
    <property type="entry name" value="AB_hydrolase_fold"/>
</dbReference>
<dbReference type="SMART" id="SM00665">
    <property type="entry name" value="B561"/>
    <property type="match status" value="1"/>
</dbReference>
<feature type="compositionally biased region" description="Low complexity" evidence="7">
    <location>
        <begin position="56"/>
        <end position="70"/>
    </location>
</feature>
<keyword evidence="4" id="KW-0249">Electron transport</keyword>
<keyword evidence="2" id="KW-0813">Transport</keyword>
<evidence type="ECO:0000259" key="11">
    <source>
        <dbReference type="PROSITE" id="PS50939"/>
    </source>
</evidence>
<dbReference type="PANTHER" id="PTHR46483">
    <property type="entry name" value="PHOSPHOLIPASE A1 PLIP2, CHLOROPLASTIC"/>
    <property type="match status" value="1"/>
</dbReference>
<dbReference type="InterPro" id="IPR043367">
    <property type="entry name" value="PLIP1/2/3"/>
</dbReference>
<feature type="compositionally biased region" description="Basic and acidic residues" evidence="7">
    <location>
        <begin position="582"/>
        <end position="619"/>
    </location>
</feature>
<evidence type="ECO:0000259" key="9">
    <source>
        <dbReference type="PROSITE" id="PS50829"/>
    </source>
</evidence>
<feature type="compositionally biased region" description="Low complexity" evidence="7">
    <location>
        <begin position="1"/>
        <end position="15"/>
    </location>
</feature>
<dbReference type="OrthoDB" id="511341at2759"/>
<dbReference type="PROSITE" id="PS50836">
    <property type="entry name" value="DOMON"/>
    <property type="match status" value="2"/>
</dbReference>
<keyword evidence="5 8" id="KW-1133">Transmembrane helix</keyword>
<feature type="region of interest" description="Disordered" evidence="7">
    <location>
        <begin position="1"/>
        <end position="44"/>
    </location>
</feature>
<dbReference type="GO" id="GO:0016020">
    <property type="term" value="C:membrane"/>
    <property type="evidence" value="ECO:0007669"/>
    <property type="project" value="UniProtKB-SubCell"/>
</dbReference>
<evidence type="ECO:0000259" key="10">
    <source>
        <dbReference type="PROSITE" id="PS50836"/>
    </source>
</evidence>
<feature type="compositionally biased region" description="Basic and acidic residues" evidence="7">
    <location>
        <begin position="562"/>
        <end position="571"/>
    </location>
</feature>
<feature type="compositionally biased region" description="Basic and acidic residues" evidence="7">
    <location>
        <begin position="232"/>
        <end position="242"/>
    </location>
</feature>
<feature type="compositionally biased region" description="Low complexity" evidence="7">
    <location>
        <begin position="2316"/>
        <end position="2333"/>
    </location>
</feature>
<dbReference type="InterPro" id="IPR035445">
    <property type="entry name" value="GYF-like_dom_sf"/>
</dbReference>
<feature type="region of interest" description="Disordered" evidence="7">
    <location>
        <begin position="1535"/>
        <end position="1576"/>
    </location>
</feature>
<feature type="compositionally biased region" description="Basic and acidic residues" evidence="7">
    <location>
        <begin position="271"/>
        <end position="285"/>
    </location>
</feature>
<feature type="compositionally biased region" description="Gly residues" evidence="7">
    <location>
        <begin position="308"/>
        <end position="318"/>
    </location>
</feature>
<feature type="region of interest" description="Disordered" evidence="7">
    <location>
        <begin position="862"/>
        <end position="882"/>
    </location>
</feature>
<evidence type="ECO:0000256" key="6">
    <source>
        <dbReference type="ARBA" id="ARBA00023136"/>
    </source>
</evidence>
<feature type="transmembrane region" description="Helical" evidence="8">
    <location>
        <begin position="1361"/>
        <end position="1381"/>
    </location>
</feature>
<keyword evidence="3 8" id="KW-0812">Transmembrane</keyword>
<feature type="compositionally biased region" description="Basic and acidic residues" evidence="7">
    <location>
        <begin position="114"/>
        <end position="149"/>
    </location>
</feature>
<feature type="transmembrane region" description="Helical" evidence="8">
    <location>
        <begin position="1402"/>
        <end position="1421"/>
    </location>
</feature>
<evidence type="ECO:0000256" key="8">
    <source>
        <dbReference type="SAM" id="Phobius"/>
    </source>
</evidence>
<evidence type="ECO:0000256" key="7">
    <source>
        <dbReference type="SAM" id="MobiDB-lite"/>
    </source>
</evidence>
<dbReference type="Pfam" id="PF03188">
    <property type="entry name" value="Cytochrom_B561"/>
    <property type="match status" value="1"/>
</dbReference>
<feature type="region of interest" description="Disordered" evidence="7">
    <location>
        <begin position="56"/>
        <end position="398"/>
    </location>
</feature>
<evidence type="ECO:0000313" key="12">
    <source>
        <dbReference type="EMBL" id="PRW60828.1"/>
    </source>
</evidence>
<keyword evidence="6 8" id="KW-0472">Membrane</keyword>
<dbReference type="InterPro" id="IPR003169">
    <property type="entry name" value="GYF"/>
</dbReference>
<feature type="region of interest" description="Disordered" evidence="7">
    <location>
        <begin position="2204"/>
        <end position="2224"/>
    </location>
</feature>
<feature type="compositionally biased region" description="Gly residues" evidence="7">
    <location>
        <begin position="342"/>
        <end position="356"/>
    </location>
</feature>
<feature type="compositionally biased region" description="Basic and acidic residues" evidence="7">
    <location>
        <begin position="661"/>
        <end position="707"/>
    </location>
</feature>
<gene>
    <name evidence="12" type="ORF">C2E21_1036</name>
</gene>
<feature type="compositionally biased region" description="Gly residues" evidence="7">
    <location>
        <begin position="537"/>
        <end position="547"/>
    </location>
</feature>
<dbReference type="CDD" id="cd00519">
    <property type="entry name" value="Lipase_3"/>
    <property type="match status" value="1"/>
</dbReference>
<organism evidence="12 13">
    <name type="scientific">Chlorella sorokiniana</name>
    <name type="common">Freshwater green alga</name>
    <dbReference type="NCBI Taxonomy" id="3076"/>
    <lineage>
        <taxon>Eukaryota</taxon>
        <taxon>Viridiplantae</taxon>
        <taxon>Chlorophyta</taxon>
        <taxon>core chlorophytes</taxon>
        <taxon>Trebouxiophyceae</taxon>
        <taxon>Chlorellales</taxon>
        <taxon>Chlorellaceae</taxon>
        <taxon>Chlorella clade</taxon>
        <taxon>Chlorella</taxon>
    </lineage>
</organism>
<dbReference type="Gene3D" id="1.20.120.1770">
    <property type="match status" value="1"/>
</dbReference>
<dbReference type="Gene3D" id="3.30.1490.40">
    <property type="match status" value="1"/>
</dbReference>
<dbReference type="InterPro" id="IPR005018">
    <property type="entry name" value="DOMON_domain"/>
</dbReference>
<evidence type="ECO:0000256" key="4">
    <source>
        <dbReference type="ARBA" id="ARBA00022982"/>
    </source>
</evidence>
<feature type="region of interest" description="Disordered" evidence="7">
    <location>
        <begin position="2316"/>
        <end position="2361"/>
    </location>
</feature>
<dbReference type="SUPFAM" id="SSF53474">
    <property type="entry name" value="alpha/beta-Hydrolases"/>
    <property type="match status" value="1"/>
</dbReference>
<evidence type="ECO:0000256" key="3">
    <source>
        <dbReference type="ARBA" id="ARBA00022692"/>
    </source>
</evidence>
<feature type="domain" description="Cytochrome b561" evidence="11">
    <location>
        <begin position="1322"/>
        <end position="1528"/>
    </location>
</feature>
<feature type="compositionally biased region" description="Pro residues" evidence="7">
    <location>
        <begin position="717"/>
        <end position="739"/>
    </location>
</feature>
<feature type="region of interest" description="Disordered" evidence="7">
    <location>
        <begin position="897"/>
        <end position="918"/>
    </location>
</feature>
<feature type="compositionally biased region" description="Low complexity" evidence="7">
    <location>
        <begin position="150"/>
        <end position="173"/>
    </location>
</feature>
<dbReference type="InterPro" id="IPR002921">
    <property type="entry name" value="Fungal_lipase-type"/>
</dbReference>
<dbReference type="PROSITE" id="PS50939">
    <property type="entry name" value="CYTOCHROME_B561"/>
    <property type="match status" value="1"/>
</dbReference>
<dbReference type="Gene3D" id="3.40.50.1820">
    <property type="entry name" value="alpha/beta hydrolase"/>
    <property type="match status" value="1"/>
</dbReference>
<feature type="compositionally biased region" description="Low complexity" evidence="7">
    <location>
        <begin position="1129"/>
        <end position="1163"/>
    </location>
</feature>
<dbReference type="EMBL" id="LHPG02000002">
    <property type="protein sequence ID" value="PRW60828.1"/>
    <property type="molecule type" value="Genomic_DNA"/>
</dbReference>
<protein>
    <submittedName>
        <fullName evidence="12">Alpha beta-hydrolase</fullName>
    </submittedName>
</protein>
<dbReference type="GO" id="GO:0008970">
    <property type="term" value="F:phospholipase A1 activity"/>
    <property type="evidence" value="ECO:0007669"/>
    <property type="project" value="InterPro"/>
</dbReference>
<dbReference type="SUPFAM" id="SSF55277">
    <property type="entry name" value="GYF domain"/>
    <property type="match status" value="1"/>
</dbReference>
<comment type="subcellular location">
    <subcellularLocation>
        <location evidence="1">Membrane</location>
    </subcellularLocation>
</comment>
<dbReference type="PROSITE" id="PS50829">
    <property type="entry name" value="GYF"/>
    <property type="match status" value="1"/>
</dbReference>
<dbReference type="PANTHER" id="PTHR46483:SF4">
    <property type="entry name" value="PHOSPHOLIPASE A1 PLIP2, CHLOROPLASTIC"/>
    <property type="match status" value="1"/>
</dbReference>
<dbReference type="Proteomes" id="UP000239899">
    <property type="component" value="Unassembled WGS sequence"/>
</dbReference>
<feature type="transmembrane region" description="Helical" evidence="8">
    <location>
        <begin position="1441"/>
        <end position="1458"/>
    </location>
</feature>
<comment type="caution">
    <text evidence="12">The sequence shown here is derived from an EMBL/GenBank/DDBJ whole genome shotgun (WGS) entry which is preliminary data.</text>
</comment>
<dbReference type="Pfam" id="PF01764">
    <property type="entry name" value="Lipase_3"/>
    <property type="match status" value="1"/>
</dbReference>
<dbReference type="CDD" id="cd08760">
    <property type="entry name" value="Cyt_b561_FRRS1_like"/>
    <property type="match status" value="1"/>
</dbReference>
<reference evidence="12 13" key="1">
    <citation type="journal article" date="2018" name="Plant J.">
        <title>Genome sequences of Chlorella sorokiniana UTEX 1602 and Micractinium conductrix SAG 241.80: implications to maltose excretion by a green alga.</title>
        <authorList>
            <person name="Arriola M.B."/>
            <person name="Velmurugan N."/>
            <person name="Zhang Y."/>
            <person name="Plunkett M.H."/>
            <person name="Hondzo H."/>
            <person name="Barney B.M."/>
        </authorList>
    </citation>
    <scope>NUCLEOTIDE SEQUENCE [LARGE SCALE GENOMIC DNA]</scope>
    <source>
        <strain evidence="13">UTEX 1602</strain>
    </source>
</reference>
<keyword evidence="13" id="KW-1185">Reference proteome</keyword>
<feature type="compositionally biased region" description="Low complexity" evidence="7">
    <location>
        <begin position="29"/>
        <end position="44"/>
    </location>
</feature>
<evidence type="ECO:0000256" key="2">
    <source>
        <dbReference type="ARBA" id="ARBA00022448"/>
    </source>
</evidence>
<feature type="domain" description="GYF" evidence="9">
    <location>
        <begin position="764"/>
        <end position="829"/>
    </location>
</feature>
<dbReference type="CDD" id="cd09631">
    <property type="entry name" value="DOMON_DOH"/>
    <property type="match status" value="1"/>
</dbReference>
<proteinExistence type="predicted"/>
<feature type="region of interest" description="Disordered" evidence="7">
    <location>
        <begin position="1122"/>
        <end position="1169"/>
    </location>
</feature>
<sequence length="2361" mass="243920">MPLEAGQEAPAARAALGVPTPDTPVEQLAAAQPAAEAKPTAAAAGDVAVAAVEPTAQSAAAEAGLAGQQAEQHDAAVPVEAGSEGAAVTDDAAEQAEHGAAAEAEATSLPLAVFEDKGEPAAGAQHKDAPAPRSSRDPRRGGSRGRERAQAPAAGEVAEAAGGKAEEGSAQEADSSRHKSPHRDVSKERPQAERSGSKDRKRSRRSQSAGTSEPEAVPRGGKEAGKQGAPKRGLDPDQRGWQEHNPNAYRRFRSGEGPQRGEGPAGGVRAPRQEQADRQDAHDLRYASAVQTVKKRFEQRLTERRDQQGGGRGRGYGYSDGREPAAGRRRPASRSPERERGGYGGGGYAGGRGQYGGQVPRQYARGEQQGGYSYDDRPAKRPYLPPEPEPPRFGSYAAAAPAVGPPGFDGSMAPLMPGAPVAAPMGAAAPMAAAPVGYGAGGYAAVPMQAAVRMAPADPYGAVPMAAQQQVLLPVAPQFDDRYAAAPRFAAEPAGPPGYSSAFAALAGYAAVAPPAPAPYAAAPPPVAPGQYQPQQGFGGAAPGRYGGPAEEPYSRGGGPPSERERFDRPGRQPAYEPRQPAFEREQYDHRGGQQQRYERQQPYERSGGREREPYEEQRQQQQAGYRDGRQERQQPYERQGQGQGRSYRDDRPAPPPAGSRGRDERRGGYGDAPPPRERDAPRYAPRGGRDEPPPYRGSGGRDRDLAEPPSRGYGGPAPPPGSPYAPGGRAPPPPPQAAPPSGQLPRLAVVAGGAPAGPPPEQQAIWFYVDPKGAVQGPHSIAQFRKWLDSLAQRPDLREDYLAFRNVSVFKQDGSLQLTHEGGTYSVGATLPPEVSWTAVRQAVAYCESCGSFTGVLASGAVPPPDGDSNDRSGGSSGSSGGTVAFIFQNAQLAPAGAEQPQQAQQPQQATPQLASAQAAVAATAAGASGRRLQQQSTDSAPPADCSLQVGDQMLRFDRCQAVPMTPSILYQCFCTLEPGGSQGGTRWRGGLKINAAAAGGQWAGFGFPQYPGTMVGADAIVIKECSNCSSGASVDGYKLKDYVPQANIPGSYPITDASAAKAPDGSLVATFTADLAKKPAEILGSAFNIIYAIGPLAPDSGLLPHPAAGRPYGGTELQLRQAGGAGAAQAAPATKSPSPSAPNAAGAPAAAPAGGISTAPAPERDRAVTNNGCQFSLNGRQLSFSACTHLDGIGSDTNLMWSLKPLGNGTSELTLGLHAAVGGWVAAGFPASPGRMLGANAMVLRTCPTCASGAAIEDRFLAARDPSGVQPPGRLPGVSGAEATLGADGSMQGTIKVQLDSSAAEDPAFPIICAAGPVDSAGGLQYHGSSRGAAAVNLATGGSSGVEGLSSRVRAMRNAHGWLMAVAWGILIPLGIITARHGRWLLGSDGSAWWFQLHRAIQVLGLACALSGFIIIFYAVKDATGTSVSTFTTHRNMGISAMTLGLFQLTALVFRPHPGTRWRPHWELVHHWVGRAAAVVATANVYWGIIHVRNLGAWAVATYSVVWGSIVAAGLAGDAWLMWRGQWDWRHPGRVASGGGGDKPGSSTQERVLPSTESSAEQIAGGSLEGNGGPVQARQQHVVAVLAPHDTSRPKAARPASGGWGLLASLQSAWSQRAPQQPAQRVEELVQQADALDAQREQAAAALQAAPSNTSGSTASSGTTAPPAAFADIRAFLRPVGVMETRYVRALSSLCALTYHLDKLTPSALLRRHRLKLVTTSKVCDLRLREPPANPAAMLEEGDAMAADPVALLKAAGVETPEAQAEAAAAVRADALSTVDLAAAAAGAAPAVSKPAAGPSPVDAVAASLSAAAAAASAAASSAAQGVYTAAVPYAEALANNITPFTASVTASLPVQNVAAQLQSAAAAGHSSAVATVATVSAALESTWGRDRLPKECQSPTEWFIADDESQHIRYFVIQGSDNLDHWRVNLTFDPVPFEDPALGVKVHRGVYEAAQQLYDRFLPLVQDHLASSPFAKVSFTGHSLGGSLGTVLLLMYVRRGVLPILALTPVYTFGAPAVFCEGGAGGGACACRAGSSCGSGGILQSLGLPEGAIRNVLMSFDIVPRAFACDYSLVADLLKRVSDAFREHACLNGDRAVMFDFVGKVMVLQPEAGATFVARGERPHPMLPPQPGLFVLREPTPMSTVAATLQQDAGFVRDAVNHAISNLPAAVAAAAAGPDGITAPPPAVAAALAPAATPKAASKAGAGSGKGSAKASKPRAPVRSAREAALELMNVPHPLDILADAAAYGSDGAISRYHNPDNYTRALGGVLRHRHAWRRLAKNAASVGIRYFAPVLDPAQLRKEFAPAAPAPAAGAQAAPADSAPVAPAHAADRRLVRGGGKQSLLTRLSPRGGSPRA</sequence>
<dbReference type="InterPro" id="IPR006593">
    <property type="entry name" value="Cyt_b561/ferric_Rdtase_TM"/>
</dbReference>
<name>A0A2P6U3D4_CHLSO</name>
<feature type="compositionally biased region" description="Polar residues" evidence="7">
    <location>
        <begin position="1547"/>
        <end position="1563"/>
    </location>
</feature>
<feature type="transmembrane region" description="Helical" evidence="8">
    <location>
        <begin position="1497"/>
        <end position="1523"/>
    </location>
</feature>